<evidence type="ECO:0000259" key="3">
    <source>
        <dbReference type="PROSITE" id="PS50076"/>
    </source>
</evidence>
<dbReference type="InterPro" id="IPR001623">
    <property type="entry name" value="DnaJ_domain"/>
</dbReference>
<dbReference type="Pfam" id="PF05099">
    <property type="entry name" value="TerB"/>
    <property type="match status" value="1"/>
</dbReference>
<reference evidence="4 5" key="1">
    <citation type="submission" date="2018-08" db="EMBL/GenBank/DDBJ databases">
        <title>Recombination of ecologically and evolutionarily significant loci maintains genetic cohesion in the Pseudomonas syringae species complex.</title>
        <authorList>
            <person name="Dillon M."/>
            <person name="Thakur S."/>
            <person name="Almeida R.N.D."/>
            <person name="Weir B.S."/>
            <person name="Guttman D.S."/>
        </authorList>
    </citation>
    <scope>NUCLEOTIDE SEQUENCE [LARGE SCALE GENOMIC DNA]</scope>
    <source>
        <strain evidence="4 5">ICMP 3555</strain>
    </source>
</reference>
<dbReference type="InterPro" id="IPR036869">
    <property type="entry name" value="J_dom_sf"/>
</dbReference>
<comment type="caution">
    <text evidence="4">The sequence shown here is derived from an EMBL/GenBank/DDBJ whole genome shotgun (WGS) entry which is preliminary data.</text>
</comment>
<dbReference type="PRINTS" id="PR00625">
    <property type="entry name" value="JDOMAIN"/>
</dbReference>
<dbReference type="PROSITE" id="PS50076">
    <property type="entry name" value="DNAJ_2"/>
    <property type="match status" value="1"/>
</dbReference>
<dbReference type="EMBL" id="RBQF01000410">
    <property type="protein sequence ID" value="RMO99932.1"/>
    <property type="molecule type" value="Genomic_DNA"/>
</dbReference>
<dbReference type="InterPro" id="IPR029024">
    <property type="entry name" value="TerB-like"/>
</dbReference>
<keyword evidence="5" id="KW-1185">Reference proteome</keyword>
<dbReference type="AlphaFoldDB" id="A0A3M3ZZB0"/>
<organism evidence="4 5">
    <name type="scientific">Pseudomonas marginalis pv. marginalis</name>
    <dbReference type="NCBI Taxonomy" id="97473"/>
    <lineage>
        <taxon>Bacteria</taxon>
        <taxon>Pseudomonadati</taxon>
        <taxon>Pseudomonadota</taxon>
        <taxon>Gammaproteobacteria</taxon>
        <taxon>Pseudomonadales</taxon>
        <taxon>Pseudomonadaceae</taxon>
        <taxon>Pseudomonas</taxon>
    </lineage>
</organism>
<dbReference type="SMART" id="SM00271">
    <property type="entry name" value="DnaJ"/>
    <property type="match status" value="1"/>
</dbReference>
<dbReference type="CDD" id="cd07316">
    <property type="entry name" value="terB_like_DjlA"/>
    <property type="match status" value="1"/>
</dbReference>
<dbReference type="Proteomes" id="UP000276587">
    <property type="component" value="Unassembled WGS sequence"/>
</dbReference>
<sequence length="276" mass="30859">MMSARWSAWRKSKPCWQRGSNMLWPGTLIGAGAGFAIASIPGALLGALLGQALDRRLQLHSWAQLRERLGGRPVLRNDELLFVLLGRLAKSNGRVVDGHIQQARQEMRGLDMSDSAQRRAIAAFNRGKSGADRVRSYLRVLKAQPHAAEGVLRACWRMAWADGKAGDAERDLIDQWGKWLGWTPQQLQALAGDYTPERKPLVSRGGTYQDALRLLGVTATTEPSAIKRAYRRLLSRHHPDKIAGTGASPAQVREATERTRELHNAYTLIRERRDFR</sequence>
<dbReference type="Gene3D" id="1.10.287.110">
    <property type="entry name" value="DnaJ domain"/>
    <property type="match status" value="1"/>
</dbReference>
<name>A0A3M3ZZB0_PSEMA</name>
<protein>
    <recommendedName>
        <fullName evidence="3">J domain-containing protein</fullName>
    </recommendedName>
</protein>
<evidence type="ECO:0000313" key="4">
    <source>
        <dbReference type="EMBL" id="RMO99932.1"/>
    </source>
</evidence>
<gene>
    <name evidence="4" type="ORF">ALQ29_05124</name>
</gene>
<evidence type="ECO:0000256" key="1">
    <source>
        <dbReference type="ARBA" id="ARBA00023186"/>
    </source>
</evidence>
<keyword evidence="1" id="KW-0143">Chaperone</keyword>
<dbReference type="CDD" id="cd06257">
    <property type="entry name" value="DnaJ"/>
    <property type="match status" value="1"/>
</dbReference>
<feature type="domain" description="J" evidence="3">
    <location>
        <begin position="210"/>
        <end position="276"/>
    </location>
</feature>
<feature type="region of interest" description="Disordered" evidence="2">
    <location>
        <begin position="238"/>
        <end position="258"/>
    </location>
</feature>
<proteinExistence type="predicted"/>
<dbReference type="Gene3D" id="1.10.3680.10">
    <property type="entry name" value="TerB-like"/>
    <property type="match status" value="1"/>
</dbReference>
<evidence type="ECO:0000313" key="5">
    <source>
        <dbReference type="Proteomes" id="UP000276587"/>
    </source>
</evidence>
<dbReference type="Pfam" id="PF00226">
    <property type="entry name" value="DnaJ"/>
    <property type="match status" value="1"/>
</dbReference>
<evidence type="ECO:0000256" key="2">
    <source>
        <dbReference type="SAM" id="MobiDB-lite"/>
    </source>
</evidence>
<dbReference type="SUPFAM" id="SSF46565">
    <property type="entry name" value="Chaperone J-domain"/>
    <property type="match status" value="1"/>
</dbReference>
<accession>A0A3M3ZZB0</accession>
<dbReference type="InterPro" id="IPR007791">
    <property type="entry name" value="DjlA_N"/>
</dbReference>